<dbReference type="SUPFAM" id="SSF56112">
    <property type="entry name" value="Protein kinase-like (PK-like)"/>
    <property type="match status" value="1"/>
</dbReference>
<dbReference type="InterPro" id="IPR011009">
    <property type="entry name" value="Kinase-like_dom_sf"/>
</dbReference>
<comment type="similarity">
    <text evidence="11">Belongs to the protein kinase superfamily. Ser/Thr protein kinase family. Aurora subfamily.</text>
</comment>
<dbReference type="SMART" id="SM00220">
    <property type="entry name" value="S_TKc"/>
    <property type="match status" value="1"/>
</dbReference>
<dbReference type="Pfam" id="PF00069">
    <property type="entry name" value="Pkinase"/>
    <property type="match status" value="1"/>
</dbReference>
<comment type="catalytic activity">
    <reaction evidence="11">
        <text>L-seryl-[protein] + ATP = O-phospho-L-seryl-[protein] + ADP + H(+)</text>
        <dbReference type="Rhea" id="RHEA:17989"/>
        <dbReference type="Rhea" id="RHEA-COMP:9863"/>
        <dbReference type="Rhea" id="RHEA-COMP:11604"/>
        <dbReference type="ChEBI" id="CHEBI:15378"/>
        <dbReference type="ChEBI" id="CHEBI:29999"/>
        <dbReference type="ChEBI" id="CHEBI:30616"/>
        <dbReference type="ChEBI" id="CHEBI:83421"/>
        <dbReference type="ChEBI" id="CHEBI:456216"/>
        <dbReference type="EC" id="2.7.11.1"/>
    </reaction>
</comment>
<dbReference type="FunFam" id="3.30.200.20:FF:000042">
    <property type="entry name" value="Aurora kinase A"/>
    <property type="match status" value="1"/>
</dbReference>
<keyword evidence="4 11" id="KW-0418">Kinase</keyword>
<evidence type="ECO:0000256" key="8">
    <source>
        <dbReference type="PIRSR" id="PIRSR630616-3"/>
    </source>
</evidence>
<feature type="binding site" evidence="7">
    <location>
        <position position="50"/>
    </location>
    <ligand>
        <name>ATP</name>
        <dbReference type="ChEBI" id="CHEBI:30616"/>
    </ligand>
</feature>
<dbReference type="FunFam" id="1.10.510.10:FF:000571">
    <property type="entry name" value="Maternal embryonic leucine zipper kinase"/>
    <property type="match status" value="1"/>
</dbReference>
<dbReference type="PROSITE" id="PS50011">
    <property type="entry name" value="PROTEIN_KINASE_DOM"/>
    <property type="match status" value="1"/>
</dbReference>
<feature type="cross-link" description="Glycyl lysine isopeptide (Lys-Gly) (interchain with G-Cter in SUMO2)" evidence="8">
    <location>
        <position position="167"/>
    </location>
</feature>
<comment type="catalytic activity">
    <reaction evidence="11">
        <text>L-threonyl-[protein] + ATP = O-phospho-L-threonyl-[protein] + ADP + H(+)</text>
        <dbReference type="Rhea" id="RHEA:46608"/>
        <dbReference type="Rhea" id="RHEA-COMP:11060"/>
        <dbReference type="Rhea" id="RHEA-COMP:11605"/>
        <dbReference type="ChEBI" id="CHEBI:15378"/>
        <dbReference type="ChEBI" id="CHEBI:30013"/>
        <dbReference type="ChEBI" id="CHEBI:30616"/>
        <dbReference type="ChEBI" id="CHEBI:61977"/>
        <dbReference type="ChEBI" id="CHEBI:456216"/>
        <dbReference type="EC" id="2.7.11.1"/>
    </reaction>
</comment>
<dbReference type="GO" id="GO:0004674">
    <property type="term" value="F:protein serine/threonine kinase activity"/>
    <property type="evidence" value="ECO:0007669"/>
    <property type="project" value="UniProtKB-KW"/>
</dbReference>
<dbReference type="CDD" id="cd14007">
    <property type="entry name" value="STKc_Aurora"/>
    <property type="match status" value="1"/>
</dbReference>
<dbReference type="GO" id="GO:0005524">
    <property type="term" value="F:ATP binding"/>
    <property type="evidence" value="ECO:0007669"/>
    <property type="project" value="UniProtKB-UniRule"/>
</dbReference>
<dbReference type="PROSITE" id="PS00108">
    <property type="entry name" value="PROTEIN_KINASE_ST"/>
    <property type="match status" value="1"/>
</dbReference>
<feature type="domain" description="Protein kinase" evidence="12">
    <location>
        <begin position="40"/>
        <end position="347"/>
    </location>
</feature>
<dbReference type="PANTHER" id="PTHR24350">
    <property type="entry name" value="SERINE/THREONINE-PROTEIN KINASE IAL-RELATED"/>
    <property type="match status" value="1"/>
</dbReference>
<protein>
    <recommendedName>
        <fullName evidence="11">Aurora kinase</fullName>
        <ecNumber evidence="11">2.7.11.1</ecNumber>
    </recommendedName>
</protein>
<evidence type="ECO:0000256" key="7">
    <source>
        <dbReference type="PIRSR" id="PIRSR630616-2"/>
    </source>
</evidence>
<name>A0A7S3PK61_9STRA</name>
<evidence type="ECO:0000256" key="2">
    <source>
        <dbReference type="ARBA" id="ARBA00022679"/>
    </source>
</evidence>
<keyword evidence="1 10" id="KW-0723">Serine/threonine-protein kinase</keyword>
<evidence type="ECO:0000256" key="9">
    <source>
        <dbReference type="PROSITE-ProRule" id="PRU10141"/>
    </source>
</evidence>
<organism evidence="13">
    <name type="scientific">Aplanochytrium stocchinoi</name>
    <dbReference type="NCBI Taxonomy" id="215587"/>
    <lineage>
        <taxon>Eukaryota</taxon>
        <taxon>Sar</taxon>
        <taxon>Stramenopiles</taxon>
        <taxon>Bigyra</taxon>
        <taxon>Labyrinthulomycetes</taxon>
        <taxon>Thraustochytrida</taxon>
        <taxon>Thraustochytriidae</taxon>
        <taxon>Aplanochytrium</taxon>
    </lineage>
</organism>
<proteinExistence type="inferred from homology"/>
<keyword evidence="5 7" id="KW-0067">ATP-binding</keyword>
<evidence type="ECO:0000259" key="12">
    <source>
        <dbReference type="PROSITE" id="PS50011"/>
    </source>
</evidence>
<evidence type="ECO:0000256" key="5">
    <source>
        <dbReference type="ARBA" id="ARBA00022840"/>
    </source>
</evidence>
<accession>A0A7S3PK61</accession>
<feature type="binding site" evidence="7">
    <location>
        <begin position="169"/>
        <end position="170"/>
    </location>
    <ligand>
        <name>ATP</name>
        <dbReference type="ChEBI" id="CHEBI:30616"/>
    </ligand>
</feature>
<dbReference type="EC" id="2.7.11.1" evidence="11"/>
<evidence type="ECO:0000256" key="4">
    <source>
        <dbReference type="ARBA" id="ARBA00022777"/>
    </source>
</evidence>
<dbReference type="EMBL" id="HBIN01016007">
    <property type="protein sequence ID" value="CAE0442035.1"/>
    <property type="molecule type" value="Transcribed_RNA"/>
</dbReference>
<dbReference type="InterPro" id="IPR008271">
    <property type="entry name" value="Ser/Thr_kinase_AS"/>
</dbReference>
<dbReference type="PROSITE" id="PS00107">
    <property type="entry name" value="PROTEIN_KINASE_ATP"/>
    <property type="match status" value="1"/>
</dbReference>
<evidence type="ECO:0000313" key="13">
    <source>
        <dbReference type="EMBL" id="CAE0442035.1"/>
    </source>
</evidence>
<evidence type="ECO:0000256" key="10">
    <source>
        <dbReference type="RuleBase" id="RU000304"/>
    </source>
</evidence>
<evidence type="ECO:0000256" key="1">
    <source>
        <dbReference type="ARBA" id="ARBA00022527"/>
    </source>
</evidence>
<feature type="active site" description="Proton acceptor" evidence="6">
    <location>
        <position position="165"/>
    </location>
</feature>
<gene>
    <name evidence="13" type="ORF">ASTO00021_LOCUS12152</name>
</gene>
<dbReference type="InterPro" id="IPR030616">
    <property type="entry name" value="Aur-like"/>
</dbReference>
<reference evidence="13" key="1">
    <citation type="submission" date="2021-01" db="EMBL/GenBank/DDBJ databases">
        <authorList>
            <person name="Corre E."/>
            <person name="Pelletier E."/>
            <person name="Niang G."/>
            <person name="Scheremetjew M."/>
            <person name="Finn R."/>
            <person name="Kale V."/>
            <person name="Holt S."/>
            <person name="Cochrane G."/>
            <person name="Meng A."/>
            <person name="Brown T."/>
            <person name="Cohen L."/>
        </authorList>
    </citation>
    <scope>NUCLEOTIDE SEQUENCE</scope>
    <source>
        <strain evidence="13">GSBS06</strain>
    </source>
</reference>
<evidence type="ECO:0000256" key="3">
    <source>
        <dbReference type="ARBA" id="ARBA00022741"/>
    </source>
</evidence>
<keyword evidence="2 11" id="KW-0808">Transferase</keyword>
<evidence type="ECO:0000256" key="6">
    <source>
        <dbReference type="PIRSR" id="PIRSR630616-1"/>
    </source>
</evidence>
<evidence type="ECO:0000256" key="11">
    <source>
        <dbReference type="RuleBase" id="RU367134"/>
    </source>
</evidence>
<feature type="binding site" evidence="7">
    <location>
        <position position="183"/>
    </location>
    <ligand>
        <name>ATP</name>
        <dbReference type="ChEBI" id="CHEBI:30616"/>
    </ligand>
</feature>
<dbReference type="AlphaFoldDB" id="A0A7S3PK61"/>
<dbReference type="Gene3D" id="1.10.510.10">
    <property type="entry name" value="Transferase(Phosphotransferase) domain 1"/>
    <property type="match status" value="2"/>
</dbReference>
<keyword evidence="3 7" id="KW-0547">Nucleotide-binding</keyword>
<sequence>MSVIQSKTTATATNALKLYRFGDPRTNPSYSRFRWNLRDFELGDALGRGKYGVVYKARIKRSKKIVALKVLNKIQLEEDNMHEQLRLEVEIHSRLKHPNIIQLLGYFYDPKRVYLMLEYCPKGELYKEMKRQPNSRFEEKVAASFIAQLASALSLCHSYNIIHRDVKPENILLSEDYVLKLADFGWAAHDRRGYNGYRCTSSRQNAGTGPLGNRRTTMCGTLDYLAPEMVNGHAYDETVDNWTVGVLAYELLVGSPPFETIEEEDLKKDIMNGCDPFMTPLRTPSKPIETPGSCVSENAATFRRISSIDYTFPDHVSPDARDLIQRLLHKEPERRLSLDEVLRHPWIQKHKSTSDV</sequence>
<dbReference type="InterPro" id="IPR000719">
    <property type="entry name" value="Prot_kinase_dom"/>
</dbReference>
<feature type="binding site" evidence="7 9">
    <location>
        <position position="69"/>
    </location>
    <ligand>
        <name>ATP</name>
        <dbReference type="ChEBI" id="CHEBI:30616"/>
    </ligand>
</feature>
<dbReference type="InterPro" id="IPR017441">
    <property type="entry name" value="Protein_kinase_ATP_BS"/>
</dbReference>